<feature type="region of interest" description="Disordered" evidence="1">
    <location>
        <begin position="294"/>
        <end position="327"/>
    </location>
</feature>
<keyword evidence="3" id="KW-1185">Reference proteome</keyword>
<feature type="compositionally biased region" description="Polar residues" evidence="1">
    <location>
        <begin position="411"/>
        <end position="420"/>
    </location>
</feature>
<feature type="region of interest" description="Disordered" evidence="1">
    <location>
        <begin position="380"/>
        <end position="461"/>
    </location>
</feature>
<accession>A0A8H5HJ22</accession>
<evidence type="ECO:0000313" key="2">
    <source>
        <dbReference type="EMBL" id="KAF5384220.1"/>
    </source>
</evidence>
<name>A0A8H5HJ22_9AGAR</name>
<proteinExistence type="predicted"/>
<dbReference type="Gene3D" id="3.30.160.60">
    <property type="entry name" value="Classic Zinc Finger"/>
    <property type="match status" value="1"/>
</dbReference>
<protein>
    <submittedName>
        <fullName evidence="2">Uncharacterized protein</fullName>
    </submittedName>
</protein>
<feature type="compositionally biased region" description="Pro residues" evidence="1">
    <location>
        <begin position="182"/>
        <end position="194"/>
    </location>
</feature>
<feature type="compositionally biased region" description="Polar residues" evidence="1">
    <location>
        <begin position="311"/>
        <end position="327"/>
    </location>
</feature>
<feature type="region of interest" description="Disordered" evidence="1">
    <location>
        <begin position="114"/>
        <end position="150"/>
    </location>
</feature>
<dbReference type="AlphaFoldDB" id="A0A8H5HJ22"/>
<feature type="compositionally biased region" description="Low complexity" evidence="1">
    <location>
        <begin position="195"/>
        <end position="204"/>
    </location>
</feature>
<organism evidence="2 3">
    <name type="scientific">Tricholomella constricta</name>
    <dbReference type="NCBI Taxonomy" id="117010"/>
    <lineage>
        <taxon>Eukaryota</taxon>
        <taxon>Fungi</taxon>
        <taxon>Dikarya</taxon>
        <taxon>Basidiomycota</taxon>
        <taxon>Agaricomycotina</taxon>
        <taxon>Agaricomycetes</taxon>
        <taxon>Agaricomycetidae</taxon>
        <taxon>Agaricales</taxon>
        <taxon>Tricholomatineae</taxon>
        <taxon>Lyophyllaceae</taxon>
        <taxon>Tricholomella</taxon>
    </lineage>
</organism>
<sequence>MMLLRQLPTGSMSMSMPSMSFSWSSLILPSNSSILLSLLASLVVLSFVRAALLCLRTNVAKQSQQQIEVQGEGKEAEPPRQQRQQRLSWAWGLFTWDSLPTVSLPVSLTMVESDSNGRGVGMQRKPVESMTQRWQPTRSKRGGPAFETPLPALYQSDMPVSMAKMIMSRHTYRKPTNRPPARTVPPPTRLPVPSPASSSSHPPSMTKFRTELMVNSRMTDGRLPSSHSNFQFAGLTDDSSSYMESDNDLWPLDRPGPDFSRPDLPLRDPNILASPEPGIAFEEYVDSIKTNAFDVHSQPNSEPKGELESTGPKSSQDTEPSSQDTHVSSIWTDASGEGKLNAQSMEVDEFTGETSGASDVHMDFHSAASKPSALILSASSSFAGQRSRRSREKPRNFFGPKGRNVAISVLHESTSSSNANPGGARPRRSSRLNNAQASTSAPVTSTFSAGPGAHRDQLPDGPVYYRGETGKWYCTEHKKRSFSSLFTLQRHLSSSSGHADVRYVCPFCEKPETFTRKDGMYRHIAAQHC</sequence>
<evidence type="ECO:0000256" key="1">
    <source>
        <dbReference type="SAM" id="MobiDB-lite"/>
    </source>
</evidence>
<dbReference type="Proteomes" id="UP000565441">
    <property type="component" value="Unassembled WGS sequence"/>
</dbReference>
<evidence type="ECO:0000313" key="3">
    <source>
        <dbReference type="Proteomes" id="UP000565441"/>
    </source>
</evidence>
<feature type="compositionally biased region" description="Polar residues" evidence="1">
    <location>
        <begin position="431"/>
        <end position="448"/>
    </location>
</feature>
<dbReference type="EMBL" id="JAACJP010000005">
    <property type="protein sequence ID" value="KAF5384220.1"/>
    <property type="molecule type" value="Genomic_DNA"/>
</dbReference>
<reference evidence="2 3" key="1">
    <citation type="journal article" date="2020" name="ISME J.">
        <title>Uncovering the hidden diversity of litter-decomposition mechanisms in mushroom-forming fungi.</title>
        <authorList>
            <person name="Floudas D."/>
            <person name="Bentzer J."/>
            <person name="Ahren D."/>
            <person name="Johansson T."/>
            <person name="Persson P."/>
            <person name="Tunlid A."/>
        </authorList>
    </citation>
    <scope>NUCLEOTIDE SEQUENCE [LARGE SCALE GENOMIC DNA]</scope>
    <source>
        <strain evidence="2 3">CBS 661.87</strain>
    </source>
</reference>
<comment type="caution">
    <text evidence="2">The sequence shown here is derived from an EMBL/GenBank/DDBJ whole genome shotgun (WGS) entry which is preliminary data.</text>
</comment>
<feature type="region of interest" description="Disordered" evidence="1">
    <location>
        <begin position="238"/>
        <end position="264"/>
    </location>
</feature>
<dbReference type="OrthoDB" id="2791511at2759"/>
<gene>
    <name evidence="2" type="ORF">D9615_003457</name>
</gene>
<feature type="region of interest" description="Disordered" evidence="1">
    <location>
        <begin position="171"/>
        <end position="205"/>
    </location>
</feature>